<evidence type="ECO:0000313" key="3">
    <source>
        <dbReference type="Proteomes" id="UP000657592"/>
    </source>
</evidence>
<organism evidence="2 3">
    <name type="scientific">Microbacterium album</name>
    <dbReference type="NCBI Taxonomy" id="2053191"/>
    <lineage>
        <taxon>Bacteria</taxon>
        <taxon>Bacillati</taxon>
        <taxon>Actinomycetota</taxon>
        <taxon>Actinomycetes</taxon>
        <taxon>Micrococcales</taxon>
        <taxon>Microbacteriaceae</taxon>
        <taxon>Microbacterium</taxon>
    </lineage>
</organism>
<evidence type="ECO:0000313" key="2">
    <source>
        <dbReference type="EMBL" id="GGH44040.1"/>
    </source>
</evidence>
<comment type="caution">
    <text evidence="2">The sequence shown here is derived from an EMBL/GenBank/DDBJ whole genome shotgun (WGS) entry which is preliminary data.</text>
</comment>
<name>A0A917MM00_9MICO</name>
<dbReference type="Proteomes" id="UP000657592">
    <property type="component" value="Unassembled WGS sequence"/>
</dbReference>
<dbReference type="EMBL" id="BMJY01000006">
    <property type="protein sequence ID" value="GGH44040.1"/>
    <property type="molecule type" value="Genomic_DNA"/>
</dbReference>
<reference evidence="2" key="2">
    <citation type="submission" date="2020-09" db="EMBL/GenBank/DDBJ databases">
        <authorList>
            <person name="Sun Q."/>
            <person name="Zhou Y."/>
        </authorList>
    </citation>
    <scope>NUCLEOTIDE SEQUENCE</scope>
    <source>
        <strain evidence="2">CGMCC 1.15794</strain>
    </source>
</reference>
<evidence type="ECO:0000259" key="1">
    <source>
        <dbReference type="Pfam" id="PF08808"/>
    </source>
</evidence>
<dbReference type="AlphaFoldDB" id="A0A917MM00"/>
<gene>
    <name evidence="2" type="ORF">GCM10010921_18420</name>
</gene>
<protein>
    <recommendedName>
        <fullName evidence="1">RES domain-containing protein</fullName>
    </recommendedName>
</protein>
<feature type="domain" description="RES" evidence="1">
    <location>
        <begin position="28"/>
        <end position="164"/>
    </location>
</feature>
<dbReference type="Pfam" id="PF08808">
    <property type="entry name" value="RES"/>
    <property type="match status" value="1"/>
</dbReference>
<dbReference type="RefSeq" id="WP_188755979.1">
    <property type="nucleotide sequence ID" value="NZ_BMJY01000006.1"/>
</dbReference>
<reference evidence="2" key="1">
    <citation type="journal article" date="2014" name="Int. J. Syst. Evol. Microbiol.">
        <title>Complete genome sequence of Corynebacterium casei LMG S-19264T (=DSM 44701T), isolated from a smear-ripened cheese.</title>
        <authorList>
            <consortium name="US DOE Joint Genome Institute (JGI-PGF)"/>
            <person name="Walter F."/>
            <person name="Albersmeier A."/>
            <person name="Kalinowski J."/>
            <person name="Ruckert C."/>
        </authorList>
    </citation>
    <scope>NUCLEOTIDE SEQUENCE</scope>
    <source>
        <strain evidence="2">CGMCC 1.15794</strain>
    </source>
</reference>
<sequence length="204" mass="21360">MTAKQPLPDPATDYTGFPAHTVLAGEEMYRAHTSGKGAWWFDNGTAGRFNLHGRHGTCCTATSVDTAVREKVRDEVFATGVVSRAFANSFAVSTVSAPRDHRCAAVSSTAAAGYLVVRELVTMADYSVPRAWAETLHRAGFDGVFYGSAYTTGDASAYALFGDAGEPTTAGFTEALSLTGPDACTSIGMKVEGPPPAHALTVIS</sequence>
<keyword evidence="3" id="KW-1185">Reference proteome</keyword>
<accession>A0A917MM00</accession>
<proteinExistence type="predicted"/>
<dbReference type="InterPro" id="IPR014914">
    <property type="entry name" value="RES_dom"/>
</dbReference>